<keyword evidence="2" id="KW-1185">Reference proteome</keyword>
<dbReference type="InterPro" id="IPR036249">
    <property type="entry name" value="Thioredoxin-like_sf"/>
</dbReference>
<dbReference type="Proteomes" id="UP000658320">
    <property type="component" value="Unassembled WGS sequence"/>
</dbReference>
<dbReference type="Gene3D" id="3.40.30.10">
    <property type="entry name" value="Glutaredoxin"/>
    <property type="match status" value="1"/>
</dbReference>
<gene>
    <name evidence="1" type="ORF">GCM10010251_18240</name>
</gene>
<dbReference type="EMBL" id="BMSX01000003">
    <property type="protein sequence ID" value="GGR02763.1"/>
    <property type="molecule type" value="Genomic_DNA"/>
</dbReference>
<organism evidence="1 2">
    <name type="scientific">Streptomyces aurantiogriseus</name>
    <dbReference type="NCBI Taxonomy" id="66870"/>
    <lineage>
        <taxon>Bacteria</taxon>
        <taxon>Bacillati</taxon>
        <taxon>Actinomycetota</taxon>
        <taxon>Actinomycetes</taxon>
        <taxon>Kitasatosporales</taxon>
        <taxon>Streptomycetaceae</taxon>
        <taxon>Streptomyces</taxon>
    </lineage>
</organism>
<dbReference type="AlphaFoldDB" id="A0A918C2U4"/>
<protein>
    <submittedName>
        <fullName evidence="1">Dithiol-disulfide isomerase</fullName>
    </submittedName>
</protein>
<name>A0A918C2U4_9ACTN</name>
<sequence length="234" mass="25183">MTSASTSESCRGPVLTVWSDIGCPWASLALHTLREEARRSGTELLIDHRAFPLELFNSQPTPKRIVDAETVVIAAARPELGWRLWSAPESTYPSTTLPALEAVQAAKDPAIGGLAASDELDAALRRAFYADSRCIAVYAEIFAVAKECAHVDSAALEEAVACGAGRAAVFDQWRTARGGRIQGSPHLFAPDGWEAHNPGVEFRWTADPADGGLPQVLRWHPDWAADLLSRLAGS</sequence>
<dbReference type="GO" id="GO:0016853">
    <property type="term" value="F:isomerase activity"/>
    <property type="evidence" value="ECO:0007669"/>
    <property type="project" value="UniProtKB-KW"/>
</dbReference>
<evidence type="ECO:0000313" key="2">
    <source>
        <dbReference type="Proteomes" id="UP000658320"/>
    </source>
</evidence>
<comment type="caution">
    <text evidence="1">The sequence shown here is derived from an EMBL/GenBank/DDBJ whole genome shotgun (WGS) entry which is preliminary data.</text>
</comment>
<evidence type="ECO:0000313" key="1">
    <source>
        <dbReference type="EMBL" id="GGR02763.1"/>
    </source>
</evidence>
<reference evidence="1" key="1">
    <citation type="journal article" date="2014" name="Int. J. Syst. Evol. Microbiol.">
        <title>Complete genome sequence of Corynebacterium casei LMG S-19264T (=DSM 44701T), isolated from a smear-ripened cheese.</title>
        <authorList>
            <consortium name="US DOE Joint Genome Institute (JGI-PGF)"/>
            <person name="Walter F."/>
            <person name="Albersmeier A."/>
            <person name="Kalinowski J."/>
            <person name="Ruckert C."/>
        </authorList>
    </citation>
    <scope>NUCLEOTIDE SEQUENCE</scope>
    <source>
        <strain evidence="1">JCM 4346</strain>
    </source>
</reference>
<keyword evidence="1" id="KW-0413">Isomerase</keyword>
<dbReference type="RefSeq" id="WP_189934112.1">
    <property type="nucleotide sequence ID" value="NZ_BMSX01000003.1"/>
</dbReference>
<proteinExistence type="predicted"/>
<reference evidence="1" key="2">
    <citation type="submission" date="2020-09" db="EMBL/GenBank/DDBJ databases">
        <authorList>
            <person name="Sun Q."/>
            <person name="Ohkuma M."/>
        </authorList>
    </citation>
    <scope>NUCLEOTIDE SEQUENCE</scope>
    <source>
        <strain evidence="1">JCM 4346</strain>
    </source>
</reference>
<dbReference type="SUPFAM" id="SSF52833">
    <property type="entry name" value="Thioredoxin-like"/>
    <property type="match status" value="1"/>
</dbReference>
<accession>A0A918C2U4</accession>